<comment type="catalytic activity">
    <reaction evidence="1">
        <text>ATP + protein L-histidine = ADP + protein N-phospho-L-histidine.</text>
        <dbReference type="EC" id="2.7.13.3"/>
    </reaction>
</comment>
<evidence type="ECO:0000256" key="5">
    <source>
        <dbReference type="ARBA" id="ARBA00022679"/>
    </source>
</evidence>
<dbReference type="InterPro" id="IPR001789">
    <property type="entry name" value="Sig_transdc_resp-reg_receiver"/>
</dbReference>
<dbReference type="GO" id="GO:0000155">
    <property type="term" value="F:phosphorelay sensor kinase activity"/>
    <property type="evidence" value="ECO:0007669"/>
    <property type="project" value="InterPro"/>
</dbReference>
<dbReference type="AlphaFoldDB" id="A0A1D9GL31"/>
<evidence type="ECO:0000256" key="8">
    <source>
        <dbReference type="PROSITE-ProRule" id="PRU00169"/>
    </source>
</evidence>
<name>A0A1D9GL31_9GAMM</name>
<dbReference type="PRINTS" id="PR00344">
    <property type="entry name" value="BCTRLSENSOR"/>
</dbReference>
<evidence type="ECO:0000256" key="9">
    <source>
        <dbReference type="SAM" id="Coils"/>
    </source>
</evidence>
<dbReference type="SMART" id="SM00387">
    <property type="entry name" value="HATPase_c"/>
    <property type="match status" value="1"/>
</dbReference>
<evidence type="ECO:0000256" key="10">
    <source>
        <dbReference type="SAM" id="Phobius"/>
    </source>
</evidence>
<feature type="transmembrane region" description="Helical" evidence="10">
    <location>
        <begin position="15"/>
        <end position="39"/>
    </location>
</feature>
<evidence type="ECO:0000256" key="4">
    <source>
        <dbReference type="ARBA" id="ARBA00022553"/>
    </source>
</evidence>
<dbReference type="EMBL" id="CP017715">
    <property type="protein sequence ID" value="AOY88251.1"/>
    <property type="molecule type" value="Genomic_DNA"/>
</dbReference>
<accession>A0A1D9GL31</accession>
<dbReference type="CDD" id="cd16922">
    <property type="entry name" value="HATPase_EvgS-ArcB-TorS-like"/>
    <property type="match status" value="1"/>
</dbReference>
<dbReference type="InterPro" id="IPR003661">
    <property type="entry name" value="HisK_dim/P_dom"/>
</dbReference>
<dbReference type="InterPro" id="IPR004358">
    <property type="entry name" value="Sig_transdc_His_kin-like_C"/>
</dbReference>
<sequence length="927" mass="102026">MKIPLPNLSSIRAQIIIGGLLPLILVASIFGVLVGSFGIQDKEESIESQARLIVDNLSQVTEYYLFSGDREMLTKLVEAAVMSRWVESVAIVDLERHVIAQGGSELPKEAVPNYIDRWRSAGKTASVLRHREQSLQEKRVAVSDMFYVREIGGNVFEISNDLYTQSTQASLPANNMLGWIILGVDTAEVDFATEQVIVRSIWVILLGVVFSLLVSFYLSSRFLRPINAVTETIDSLAHGDMSARAHPRGRGEIVRLASNVNSMAETIESSQRELHQRVAWATSSLQRKVSELEQRNRELDVARTKANEAEKVKANFLANMSHEIRTPVNAIYGFSQRILRPGSASETKEYVEMMSRAAKLLIHLIDGILGFSKAESGAIRLHESIFDIRLCLENIATIFSTEAQQKGLELVALIDSDVPEYIRGDELRIEQVLANLLANAIKFTEEGHVLLRASVDGDHKSLKISVSDTGIGIPDDEISNLFKAFEQNDSTSTRNFGGVGLGLSICQHITALMGGSVAVDSEPGKGSEFSFKLPINTQVKTELPVDAPLLKLNVLIFEPHPMARHSMRNMLVMQGITVYTAQSVAVASRILANDLPGNTAIDVVIVGLSPRSDMAESNRENIKAVRRCFTGPILLMATSRHSEIDLLTNIEGKVQVLVKPARTESVVKRLAELLDAGTRATRLAVHEDSTEVFLQGCTILVAEDNEFNRRLVESWLLDWGAKVVLARDGEEAVARAVEHGVDLVLLDLHMPNLDGFSALKKLRALDDPDISSVPVVIVTADVFGAKDCLGEQFPRVQLVYKPINSELLAKTISNMLGMVGSGITSEPITQAPTIPDRLRPKLERELGRLGDALHSAISNQAHRDVGDLLHQIQGVAGYFRLDALEHSVDACRRTLKSEISQQFTREVEHLLALLADPSRQTGEEVDE</sequence>
<feature type="coiled-coil region" evidence="9">
    <location>
        <begin position="282"/>
        <end position="312"/>
    </location>
</feature>
<dbReference type="Pfam" id="PF00672">
    <property type="entry name" value="HAMP"/>
    <property type="match status" value="1"/>
</dbReference>
<evidence type="ECO:0000259" key="13">
    <source>
        <dbReference type="PROSITE" id="PS50885"/>
    </source>
</evidence>
<dbReference type="PANTHER" id="PTHR45339">
    <property type="entry name" value="HYBRID SIGNAL TRANSDUCTION HISTIDINE KINASE J"/>
    <property type="match status" value="1"/>
</dbReference>
<feature type="domain" description="Response regulatory" evidence="12">
    <location>
        <begin position="553"/>
        <end position="674"/>
    </location>
</feature>
<keyword evidence="5" id="KW-0808">Transferase</keyword>
<dbReference type="SMART" id="SM00448">
    <property type="entry name" value="REC"/>
    <property type="match status" value="2"/>
</dbReference>
<evidence type="ECO:0000256" key="2">
    <source>
        <dbReference type="ARBA" id="ARBA00004370"/>
    </source>
</evidence>
<keyword evidence="10" id="KW-0472">Membrane</keyword>
<dbReference type="Gene3D" id="1.10.287.130">
    <property type="match status" value="1"/>
</dbReference>
<comment type="caution">
    <text evidence="8">Lacks conserved residue(s) required for the propagation of feature annotation.</text>
</comment>
<dbReference type="SUPFAM" id="SSF55874">
    <property type="entry name" value="ATPase domain of HSP90 chaperone/DNA topoisomerase II/histidine kinase"/>
    <property type="match status" value="1"/>
</dbReference>
<dbReference type="PROSITE" id="PS50109">
    <property type="entry name" value="HIS_KIN"/>
    <property type="match status" value="1"/>
</dbReference>
<keyword evidence="4 8" id="KW-0597">Phosphoprotein</keyword>
<feature type="domain" description="Response regulatory" evidence="12">
    <location>
        <begin position="698"/>
        <end position="816"/>
    </location>
</feature>
<evidence type="ECO:0000256" key="7">
    <source>
        <dbReference type="ARBA" id="ARBA00023012"/>
    </source>
</evidence>
<dbReference type="CDD" id="cd17546">
    <property type="entry name" value="REC_hyHK_CKI1_RcsC-like"/>
    <property type="match status" value="1"/>
</dbReference>
<dbReference type="CDD" id="cd06225">
    <property type="entry name" value="HAMP"/>
    <property type="match status" value="1"/>
</dbReference>
<dbReference type="InterPro" id="IPR003594">
    <property type="entry name" value="HATPase_dom"/>
</dbReference>
<dbReference type="STRING" id="1874317.BKP64_08790"/>
<keyword evidence="9" id="KW-0175">Coiled coil</keyword>
<comment type="subcellular location">
    <subcellularLocation>
        <location evidence="2">Membrane</location>
    </subcellularLocation>
</comment>
<evidence type="ECO:0000259" key="12">
    <source>
        <dbReference type="PROSITE" id="PS50110"/>
    </source>
</evidence>
<proteinExistence type="predicted"/>
<evidence type="ECO:0000256" key="3">
    <source>
        <dbReference type="ARBA" id="ARBA00012438"/>
    </source>
</evidence>
<protein>
    <recommendedName>
        <fullName evidence="3">histidine kinase</fullName>
        <ecNumber evidence="3">2.7.13.3</ecNumber>
    </recommendedName>
</protein>
<dbReference type="InterPro" id="IPR011006">
    <property type="entry name" value="CheY-like_superfamily"/>
</dbReference>
<dbReference type="Gene3D" id="3.30.565.10">
    <property type="entry name" value="Histidine kinase-like ATPase, C-terminal domain"/>
    <property type="match status" value="1"/>
</dbReference>
<dbReference type="OrthoDB" id="9810730at2"/>
<dbReference type="InterPro" id="IPR036890">
    <property type="entry name" value="HATPase_C_sf"/>
</dbReference>
<dbReference type="EC" id="2.7.13.3" evidence="3"/>
<evidence type="ECO:0000256" key="1">
    <source>
        <dbReference type="ARBA" id="ARBA00000085"/>
    </source>
</evidence>
<keyword evidence="6" id="KW-0418">Kinase</keyword>
<dbReference type="SUPFAM" id="SSF52172">
    <property type="entry name" value="CheY-like"/>
    <property type="match status" value="2"/>
</dbReference>
<dbReference type="KEGG" id="msq:BKP64_08790"/>
<dbReference type="PROSITE" id="PS50885">
    <property type="entry name" value="HAMP"/>
    <property type="match status" value="1"/>
</dbReference>
<organism evidence="14 15">
    <name type="scientific">Marinobacter salinus</name>
    <dbReference type="NCBI Taxonomy" id="1874317"/>
    <lineage>
        <taxon>Bacteria</taxon>
        <taxon>Pseudomonadati</taxon>
        <taxon>Pseudomonadota</taxon>
        <taxon>Gammaproteobacteria</taxon>
        <taxon>Pseudomonadales</taxon>
        <taxon>Marinobacteraceae</taxon>
        <taxon>Marinobacter</taxon>
    </lineage>
</organism>
<dbReference type="Pfam" id="PF02518">
    <property type="entry name" value="HATPase_c"/>
    <property type="match status" value="1"/>
</dbReference>
<dbReference type="Pfam" id="PF00512">
    <property type="entry name" value="HisKA"/>
    <property type="match status" value="1"/>
</dbReference>
<dbReference type="SMART" id="SM00304">
    <property type="entry name" value="HAMP"/>
    <property type="match status" value="1"/>
</dbReference>
<dbReference type="RefSeq" id="WP_070968649.1">
    <property type="nucleotide sequence ID" value="NZ_CP017715.1"/>
</dbReference>
<dbReference type="PANTHER" id="PTHR45339:SF1">
    <property type="entry name" value="HYBRID SIGNAL TRANSDUCTION HISTIDINE KINASE J"/>
    <property type="match status" value="1"/>
</dbReference>
<dbReference type="PROSITE" id="PS50110">
    <property type="entry name" value="RESPONSE_REGULATORY"/>
    <property type="match status" value="2"/>
</dbReference>
<dbReference type="Pfam" id="PF00072">
    <property type="entry name" value="Response_reg"/>
    <property type="match status" value="1"/>
</dbReference>
<keyword evidence="7" id="KW-0902">Two-component regulatory system</keyword>
<dbReference type="Gene3D" id="3.40.50.2300">
    <property type="match status" value="2"/>
</dbReference>
<feature type="modified residue" description="4-aspartylphosphate" evidence="8">
    <location>
        <position position="747"/>
    </location>
</feature>
<feature type="transmembrane region" description="Helical" evidence="10">
    <location>
        <begin position="201"/>
        <end position="218"/>
    </location>
</feature>
<keyword evidence="15" id="KW-1185">Reference proteome</keyword>
<gene>
    <name evidence="14" type="ORF">BKP64_08790</name>
</gene>
<dbReference type="InterPro" id="IPR003660">
    <property type="entry name" value="HAMP_dom"/>
</dbReference>
<dbReference type="Gene3D" id="6.10.340.10">
    <property type="match status" value="1"/>
</dbReference>
<evidence type="ECO:0000256" key="6">
    <source>
        <dbReference type="ARBA" id="ARBA00022777"/>
    </source>
</evidence>
<evidence type="ECO:0000259" key="11">
    <source>
        <dbReference type="PROSITE" id="PS50109"/>
    </source>
</evidence>
<reference evidence="14 15" key="1">
    <citation type="submission" date="2016-10" db="EMBL/GenBank/DDBJ databases">
        <title>Marinobacter salinus sp. nov., a moderately halophilic bacterium isolated from a tidal flat environment.</title>
        <authorList>
            <person name="Park S.-J."/>
        </authorList>
    </citation>
    <scope>NUCLEOTIDE SEQUENCE [LARGE SCALE GENOMIC DNA]</scope>
    <source>
        <strain evidence="14 15">Hb8</strain>
    </source>
</reference>
<dbReference type="GO" id="GO:0016020">
    <property type="term" value="C:membrane"/>
    <property type="evidence" value="ECO:0007669"/>
    <property type="project" value="UniProtKB-SubCell"/>
</dbReference>
<keyword evidence="10" id="KW-0812">Transmembrane</keyword>
<dbReference type="FunFam" id="3.30.565.10:FF:000078">
    <property type="entry name" value="Two-component sensor histidine kinase"/>
    <property type="match status" value="1"/>
</dbReference>
<dbReference type="InterPro" id="IPR036097">
    <property type="entry name" value="HisK_dim/P_sf"/>
</dbReference>
<feature type="domain" description="Histidine kinase" evidence="11">
    <location>
        <begin position="319"/>
        <end position="537"/>
    </location>
</feature>
<feature type="domain" description="HAMP" evidence="13">
    <location>
        <begin position="220"/>
        <end position="272"/>
    </location>
</feature>
<keyword evidence="10" id="KW-1133">Transmembrane helix</keyword>
<dbReference type="Proteomes" id="UP000177445">
    <property type="component" value="Chromosome"/>
</dbReference>
<dbReference type="SMART" id="SM00388">
    <property type="entry name" value="HisKA"/>
    <property type="match status" value="1"/>
</dbReference>
<dbReference type="SUPFAM" id="SSF158472">
    <property type="entry name" value="HAMP domain-like"/>
    <property type="match status" value="1"/>
</dbReference>
<evidence type="ECO:0000313" key="15">
    <source>
        <dbReference type="Proteomes" id="UP000177445"/>
    </source>
</evidence>
<dbReference type="CDD" id="cd00082">
    <property type="entry name" value="HisKA"/>
    <property type="match status" value="1"/>
</dbReference>
<dbReference type="InterPro" id="IPR005467">
    <property type="entry name" value="His_kinase_dom"/>
</dbReference>
<evidence type="ECO:0000313" key="14">
    <source>
        <dbReference type="EMBL" id="AOY88251.1"/>
    </source>
</evidence>
<dbReference type="SUPFAM" id="SSF47384">
    <property type="entry name" value="Homodimeric domain of signal transducing histidine kinase"/>
    <property type="match status" value="1"/>
</dbReference>